<dbReference type="OrthoDB" id="3738195at2759"/>
<feature type="transmembrane region" description="Helical" evidence="1">
    <location>
        <begin position="381"/>
        <end position="402"/>
    </location>
</feature>
<dbReference type="AlphaFoldDB" id="A0A7C8I4S8"/>
<evidence type="ECO:0000313" key="2">
    <source>
        <dbReference type="EMBL" id="KAF2865110.1"/>
    </source>
</evidence>
<feature type="transmembrane region" description="Helical" evidence="1">
    <location>
        <begin position="422"/>
        <end position="444"/>
    </location>
</feature>
<gene>
    <name evidence="2" type="ORF">BDV95DRAFT_612898</name>
</gene>
<evidence type="ECO:0000256" key="1">
    <source>
        <dbReference type="SAM" id="Phobius"/>
    </source>
</evidence>
<organism evidence="2 3">
    <name type="scientific">Massariosphaeria phaeospora</name>
    <dbReference type="NCBI Taxonomy" id="100035"/>
    <lineage>
        <taxon>Eukaryota</taxon>
        <taxon>Fungi</taxon>
        <taxon>Dikarya</taxon>
        <taxon>Ascomycota</taxon>
        <taxon>Pezizomycotina</taxon>
        <taxon>Dothideomycetes</taxon>
        <taxon>Pleosporomycetidae</taxon>
        <taxon>Pleosporales</taxon>
        <taxon>Pleosporales incertae sedis</taxon>
        <taxon>Massariosphaeria</taxon>
    </lineage>
</organism>
<dbReference type="EMBL" id="JAADJZ010000036">
    <property type="protein sequence ID" value="KAF2865110.1"/>
    <property type="molecule type" value="Genomic_DNA"/>
</dbReference>
<proteinExistence type="predicted"/>
<reference evidence="2 3" key="1">
    <citation type="submission" date="2020-01" db="EMBL/GenBank/DDBJ databases">
        <authorList>
            <consortium name="DOE Joint Genome Institute"/>
            <person name="Haridas S."/>
            <person name="Albert R."/>
            <person name="Binder M."/>
            <person name="Bloem J."/>
            <person name="Labutti K."/>
            <person name="Salamov A."/>
            <person name="Andreopoulos B."/>
            <person name="Baker S.E."/>
            <person name="Barry K."/>
            <person name="Bills G."/>
            <person name="Bluhm B.H."/>
            <person name="Cannon C."/>
            <person name="Castanera R."/>
            <person name="Culley D.E."/>
            <person name="Daum C."/>
            <person name="Ezra D."/>
            <person name="Gonzalez J.B."/>
            <person name="Henrissat B."/>
            <person name="Kuo A."/>
            <person name="Liang C."/>
            <person name="Lipzen A."/>
            <person name="Lutzoni F."/>
            <person name="Magnuson J."/>
            <person name="Mondo S."/>
            <person name="Nolan M."/>
            <person name="Ohm R."/>
            <person name="Pangilinan J."/>
            <person name="Park H.-J.H."/>
            <person name="Ramirez L."/>
            <person name="Alfaro M."/>
            <person name="Sun H."/>
            <person name="Tritt A."/>
            <person name="Yoshinaga Y."/>
            <person name="Zwiers L.-H.L."/>
            <person name="Turgeon B.G."/>
            <person name="Goodwin S.B."/>
            <person name="Spatafora J.W."/>
            <person name="Crous P.W."/>
            <person name="Grigoriev I.V."/>
        </authorList>
    </citation>
    <scope>NUCLEOTIDE SEQUENCE [LARGE SCALE GENOMIC DNA]</scope>
    <source>
        <strain evidence="2 3">CBS 611.86</strain>
    </source>
</reference>
<dbReference type="Proteomes" id="UP000481861">
    <property type="component" value="Unassembled WGS sequence"/>
</dbReference>
<keyword evidence="3" id="KW-1185">Reference proteome</keyword>
<evidence type="ECO:0000313" key="3">
    <source>
        <dbReference type="Proteomes" id="UP000481861"/>
    </source>
</evidence>
<accession>A0A7C8I4S8</accession>
<keyword evidence="1" id="KW-0812">Transmembrane</keyword>
<dbReference type="Gene3D" id="1.20.58.340">
    <property type="entry name" value="Magnesium transport protein CorA, transmembrane region"/>
    <property type="match status" value="1"/>
</dbReference>
<sequence>MDEHRYQKALCNPTTFEAQHDLAFIETHTYEATENSFETGRLADKAVGAWLVEPPRVVDDAHSKRVASLRIIACVGPPRHKNRRTPLNLSRETYELITAQWQLPRSFLHLLTTRRACFSTFEGESREDSDDRSYSFQTVDKGGHPFAGAVTHQNSERTTLVFLCGLLEKDLSLLCEELKGSRALVGIPTFVPMCLLEMKTERVEESLEESYADIYKMKVKTRMTSNADDDFAGVGTDDSDFVSVSRSLTEIFRSLAKNEFACEAHLHLLDRLDEENLRLFAYSARMSYDEKAMRTIEKRNRSLRSWMQTLGPQTRYHSQRSQAYVQTVYSLIAQHDNALNIKTAEASLRVSEISYRDSAAMKAIAEDSKQVALATWRDSSLMYIVAILTLIFLPPTFTATLFSTQFFDFKFSSSGSVVSYQFWLYWAVTIALTALTFGSAGYFWRARDRKVVETFLKRDAIEDAEKMQSMGRQ</sequence>
<keyword evidence="1" id="KW-1133">Transmembrane helix</keyword>
<keyword evidence="1" id="KW-0472">Membrane</keyword>
<protein>
    <recommendedName>
        <fullName evidence="4">Cora-like Mg2+ transporter protein-domain-containing protein</fullName>
    </recommendedName>
</protein>
<name>A0A7C8I4S8_9PLEO</name>
<evidence type="ECO:0008006" key="4">
    <source>
        <dbReference type="Google" id="ProtNLM"/>
    </source>
</evidence>
<comment type="caution">
    <text evidence="2">The sequence shown here is derived from an EMBL/GenBank/DDBJ whole genome shotgun (WGS) entry which is preliminary data.</text>
</comment>